<evidence type="ECO:0000313" key="2">
    <source>
        <dbReference type="Proteomes" id="UP000034894"/>
    </source>
</evidence>
<comment type="caution">
    <text evidence="1">The sequence shown here is derived from an EMBL/GenBank/DDBJ whole genome shotgun (WGS) entry which is preliminary data.</text>
</comment>
<dbReference type="Proteomes" id="UP000034894">
    <property type="component" value="Unassembled WGS sequence"/>
</dbReference>
<dbReference type="AlphaFoldDB" id="A0A0G1GIU6"/>
<gene>
    <name evidence="1" type="ORF">UV73_C0001G0209</name>
</gene>
<protein>
    <submittedName>
        <fullName evidence="1">Uncharacterized protein</fullName>
    </submittedName>
</protein>
<organism evidence="1 2">
    <name type="scientific">Candidatus Gottesmanbacteria bacterium GW2011_GWA2_43_14</name>
    <dbReference type="NCBI Taxonomy" id="1618443"/>
    <lineage>
        <taxon>Bacteria</taxon>
        <taxon>Candidatus Gottesmaniibacteriota</taxon>
    </lineage>
</organism>
<dbReference type="STRING" id="1618443.UV73_C0001G0209"/>
<evidence type="ECO:0000313" key="1">
    <source>
        <dbReference type="EMBL" id="KKS98688.1"/>
    </source>
</evidence>
<accession>A0A0G1GIU6</accession>
<sequence length="115" mass="13295">MTSKGRITKIEEKLDINMKHTTYEYMINLVVYKDKSFEESQRPPCGFNSIWCNGSINAHKGKQYIGQFKYIDKPKVAEKLKEIYIKTQNDITNDPDAGMAILWITLKEDSNGEIT</sequence>
<reference evidence="1 2" key="1">
    <citation type="journal article" date="2015" name="Nature">
        <title>rRNA introns, odd ribosomes, and small enigmatic genomes across a large radiation of phyla.</title>
        <authorList>
            <person name="Brown C.T."/>
            <person name="Hug L.A."/>
            <person name="Thomas B.C."/>
            <person name="Sharon I."/>
            <person name="Castelle C.J."/>
            <person name="Singh A."/>
            <person name="Wilkins M.J."/>
            <person name="Williams K.H."/>
            <person name="Banfield J.F."/>
        </authorList>
    </citation>
    <scope>NUCLEOTIDE SEQUENCE [LARGE SCALE GENOMIC DNA]</scope>
</reference>
<dbReference type="EMBL" id="LCFP01000001">
    <property type="protein sequence ID" value="KKS98688.1"/>
    <property type="molecule type" value="Genomic_DNA"/>
</dbReference>
<proteinExistence type="predicted"/>
<name>A0A0G1GIU6_9BACT</name>